<dbReference type="OrthoDB" id="10062843at2759"/>
<dbReference type="AlphaFoldDB" id="Q4TDE0"/>
<dbReference type="GO" id="GO:0005634">
    <property type="term" value="C:nucleus"/>
    <property type="evidence" value="ECO:0007669"/>
    <property type="project" value="TreeGrafter"/>
</dbReference>
<name>Q4TDE0_TETNG</name>
<proteinExistence type="predicted"/>
<reference evidence="1" key="2">
    <citation type="submission" date="2004-02" db="EMBL/GenBank/DDBJ databases">
        <authorList>
            <consortium name="Genoscope"/>
            <consortium name="Whitehead Institute Centre for Genome Research"/>
        </authorList>
    </citation>
    <scope>NUCLEOTIDE SEQUENCE</scope>
</reference>
<sequence length="269" mass="29944">AEPRLAKDTAVVARLLEVLVILWRSVQKALRQNEEAEKYTVAKFGSVLVKYFQALEDEQCMVPLIQLASFMPPAAVPTFRCLRAWFCSPSSNPSHLLPSPCPFLSPSCGVLSKLRRMEPGAPAARYSQLLDCVCSWGQAADVLDLITDWLTQALPKPGEKEDSSRKVRIQETVEAKPELALAYLEYLFDHKATREKVLALGERRLKRLHAALGSWRAVLYAHLSRSTADPRRPSAEAALGGFVYHSRLGAHLQHSVSFLHVQARTGAFL</sequence>
<protein>
    <submittedName>
        <fullName evidence="1">(spotted green pufferfish) hypothetical protein</fullName>
    </submittedName>
</protein>
<dbReference type="EMBL" id="CAAE01006318">
    <property type="protein sequence ID" value="CAF89092.1"/>
    <property type="molecule type" value="Genomic_DNA"/>
</dbReference>
<dbReference type="GO" id="GO:0000796">
    <property type="term" value="C:condensin complex"/>
    <property type="evidence" value="ECO:0007669"/>
    <property type="project" value="TreeGrafter"/>
</dbReference>
<comment type="caution">
    <text evidence="1">The sequence shown here is derived from an EMBL/GenBank/DDBJ whole genome shotgun (WGS) entry which is preliminary data.</text>
</comment>
<dbReference type="PANTHER" id="PTHR16199">
    <property type="entry name" value="CONDENSIN-2 COMPLEX SUBUNIT G2"/>
    <property type="match status" value="1"/>
</dbReference>
<gene>
    <name evidence="1" type="ORF">GSTENG00002843001</name>
</gene>
<dbReference type="GO" id="GO:0000070">
    <property type="term" value="P:mitotic sister chromatid segregation"/>
    <property type="evidence" value="ECO:0007669"/>
    <property type="project" value="TreeGrafter"/>
</dbReference>
<reference evidence="1" key="1">
    <citation type="journal article" date="2004" name="Nature">
        <title>Genome duplication in the teleost fish Tetraodon nigroviridis reveals the early vertebrate proto-karyotype.</title>
        <authorList>
            <person name="Jaillon O."/>
            <person name="Aury J.-M."/>
            <person name="Brunet F."/>
            <person name="Petit J.-L."/>
            <person name="Stange-Thomann N."/>
            <person name="Mauceli E."/>
            <person name="Bouneau L."/>
            <person name="Fischer C."/>
            <person name="Ozouf-Costaz C."/>
            <person name="Bernot A."/>
            <person name="Nicaud S."/>
            <person name="Jaffe D."/>
            <person name="Fisher S."/>
            <person name="Lutfalla G."/>
            <person name="Dossat C."/>
            <person name="Segurens B."/>
            <person name="Dasilva C."/>
            <person name="Salanoubat M."/>
            <person name="Levy M."/>
            <person name="Boudet N."/>
            <person name="Castellano S."/>
            <person name="Anthouard V."/>
            <person name="Jubin C."/>
            <person name="Castelli V."/>
            <person name="Katinka M."/>
            <person name="Vacherie B."/>
            <person name="Biemont C."/>
            <person name="Skalli Z."/>
            <person name="Cattolico L."/>
            <person name="Poulain J."/>
            <person name="De Berardinis V."/>
            <person name="Cruaud C."/>
            <person name="Duprat S."/>
            <person name="Brottier P."/>
            <person name="Coutanceau J.-P."/>
            <person name="Gouzy J."/>
            <person name="Parra G."/>
            <person name="Lardier G."/>
            <person name="Chapple C."/>
            <person name="McKernan K.J."/>
            <person name="McEwan P."/>
            <person name="Bosak S."/>
            <person name="Kellis M."/>
            <person name="Volff J.-N."/>
            <person name="Guigo R."/>
            <person name="Zody M.C."/>
            <person name="Mesirov J."/>
            <person name="Lindblad-Toh K."/>
            <person name="Birren B."/>
            <person name="Nusbaum C."/>
            <person name="Kahn D."/>
            <person name="Robinson-Rechavi M."/>
            <person name="Laudet V."/>
            <person name="Schachter V."/>
            <person name="Quetier F."/>
            <person name="Saurin W."/>
            <person name="Scarpelli C."/>
            <person name="Wincker P."/>
            <person name="Lander E.S."/>
            <person name="Weissenbach J."/>
            <person name="Roest Crollius H."/>
        </authorList>
    </citation>
    <scope>NUCLEOTIDE SEQUENCE [LARGE SCALE GENOMIC DNA]</scope>
</reference>
<dbReference type="KEGG" id="tng:GSTEN00002843G001"/>
<feature type="non-terminal residue" evidence="1">
    <location>
        <position position="269"/>
    </location>
</feature>
<organism evidence="1">
    <name type="scientific">Tetraodon nigroviridis</name>
    <name type="common">Spotted green pufferfish</name>
    <name type="synonym">Chelonodon nigroviridis</name>
    <dbReference type="NCBI Taxonomy" id="99883"/>
    <lineage>
        <taxon>Eukaryota</taxon>
        <taxon>Metazoa</taxon>
        <taxon>Chordata</taxon>
        <taxon>Craniata</taxon>
        <taxon>Vertebrata</taxon>
        <taxon>Euteleostomi</taxon>
        <taxon>Actinopterygii</taxon>
        <taxon>Neopterygii</taxon>
        <taxon>Teleostei</taxon>
        <taxon>Neoteleostei</taxon>
        <taxon>Acanthomorphata</taxon>
        <taxon>Eupercaria</taxon>
        <taxon>Tetraodontiformes</taxon>
        <taxon>Tetradontoidea</taxon>
        <taxon>Tetraodontidae</taxon>
        <taxon>Tetraodon</taxon>
    </lineage>
</organism>
<accession>Q4TDE0</accession>
<evidence type="ECO:0000313" key="1">
    <source>
        <dbReference type="EMBL" id="CAF89092.1"/>
    </source>
</evidence>
<dbReference type="PANTHER" id="PTHR16199:SF4">
    <property type="entry name" value="CONDENSIN-2 COMPLEX SUBUNIT G2"/>
    <property type="match status" value="1"/>
</dbReference>